<proteinExistence type="predicted"/>
<reference evidence="1" key="1">
    <citation type="submission" date="2023-01" db="EMBL/GenBank/DDBJ databases">
        <title>Colletotrichum chrysophilum M932 genome sequence.</title>
        <authorList>
            <person name="Baroncelli R."/>
        </authorList>
    </citation>
    <scope>NUCLEOTIDE SEQUENCE</scope>
    <source>
        <strain evidence="1">M932</strain>
    </source>
</reference>
<evidence type="ECO:0000313" key="1">
    <source>
        <dbReference type="EMBL" id="KAK1852376.1"/>
    </source>
</evidence>
<dbReference type="AlphaFoldDB" id="A0AAD9EPX6"/>
<gene>
    <name evidence="1" type="ORF">CCHR01_05011</name>
</gene>
<comment type="caution">
    <text evidence="1">The sequence shown here is derived from an EMBL/GenBank/DDBJ whole genome shotgun (WGS) entry which is preliminary data.</text>
</comment>
<name>A0AAD9EPX6_9PEZI</name>
<accession>A0AAD9EPX6</accession>
<keyword evidence="2" id="KW-1185">Reference proteome</keyword>
<organism evidence="1 2">
    <name type="scientific">Colletotrichum chrysophilum</name>
    <dbReference type="NCBI Taxonomy" id="1836956"/>
    <lineage>
        <taxon>Eukaryota</taxon>
        <taxon>Fungi</taxon>
        <taxon>Dikarya</taxon>
        <taxon>Ascomycota</taxon>
        <taxon>Pezizomycotina</taxon>
        <taxon>Sordariomycetes</taxon>
        <taxon>Hypocreomycetidae</taxon>
        <taxon>Glomerellales</taxon>
        <taxon>Glomerellaceae</taxon>
        <taxon>Colletotrichum</taxon>
        <taxon>Colletotrichum gloeosporioides species complex</taxon>
    </lineage>
</organism>
<dbReference type="EMBL" id="JAQOWY010000076">
    <property type="protein sequence ID" value="KAK1852376.1"/>
    <property type="molecule type" value="Genomic_DNA"/>
</dbReference>
<protein>
    <submittedName>
        <fullName evidence="1">Uncharacterized protein</fullName>
    </submittedName>
</protein>
<dbReference type="Proteomes" id="UP001243330">
    <property type="component" value="Unassembled WGS sequence"/>
</dbReference>
<evidence type="ECO:0000313" key="2">
    <source>
        <dbReference type="Proteomes" id="UP001243330"/>
    </source>
</evidence>
<sequence>MAMDECPRDFPLVVVLIVDPLPAAREHIIPPQVFLTTSSVYHHSKHQAVCATPIPISRSHFGAFIRPPSPPSIRCFSRLLCPLPVDCLSAGLWLCCLRIPRLARYSAEFAHSPTSLLIAPPRCHS</sequence>